<keyword evidence="4" id="KW-1185">Reference proteome</keyword>
<proteinExistence type="predicted"/>
<dbReference type="EMBL" id="PPCV01000011">
    <property type="protein sequence ID" value="RXW31235.1"/>
    <property type="molecule type" value="Genomic_DNA"/>
</dbReference>
<dbReference type="PANTHER" id="PTHR43060">
    <property type="entry name" value="3-HYDROXYISOBUTYRATE DEHYDROGENASE-LIKE 1, MITOCHONDRIAL-RELATED"/>
    <property type="match status" value="1"/>
</dbReference>
<dbReference type="Gene3D" id="3.40.50.720">
    <property type="entry name" value="NAD(P)-binding Rossmann-like Domain"/>
    <property type="match status" value="1"/>
</dbReference>
<evidence type="ECO:0000259" key="2">
    <source>
        <dbReference type="Pfam" id="PF14833"/>
    </source>
</evidence>
<dbReference type="AlphaFoldDB" id="A0A4Q2EHA2"/>
<dbReference type="InterPro" id="IPR006115">
    <property type="entry name" value="6PGDH_NADP-bd"/>
</dbReference>
<evidence type="ECO:0000313" key="4">
    <source>
        <dbReference type="Proteomes" id="UP000290624"/>
    </source>
</evidence>
<dbReference type="InterPro" id="IPR013328">
    <property type="entry name" value="6PGD_dom2"/>
</dbReference>
<dbReference type="InterPro" id="IPR029154">
    <property type="entry name" value="HIBADH-like_NADP-bd"/>
</dbReference>
<comment type="caution">
    <text evidence="3">The sequence shown here is derived from an EMBL/GenBank/DDBJ whole genome shotgun (WGS) entry which is preliminary data.</text>
</comment>
<dbReference type="InterPro" id="IPR036291">
    <property type="entry name" value="NAD(P)-bd_dom_sf"/>
</dbReference>
<sequence>MLDAPVSGAEPGAVAGTLAIMVGGDETAFEALKPVLLQMGASATRVGPLGAGNVAKLANQAIVAVNIAVLGEALVLAHRAGVDPAAVLDAIGGGLAGSNVMKAKGPMMLAGGFNPGFRVELHAKDLDNALATGHETATPLPLTAAVREMLAALSASGQDDRDHSALVSYFERLSGTELPR</sequence>
<dbReference type="Proteomes" id="UP000290624">
    <property type="component" value="Unassembled WGS sequence"/>
</dbReference>
<dbReference type="Pfam" id="PF03446">
    <property type="entry name" value="NAD_binding_2"/>
    <property type="match status" value="1"/>
</dbReference>
<name>A0A4Q2EHA2_9ACTN</name>
<reference evidence="3 4" key="1">
    <citation type="submission" date="2018-01" db="EMBL/GenBank/DDBJ databases">
        <title>Lactibacter flavus gen. nov., sp. nov., a novel bacterium of the family Propionibacteriaceae isolated from raw milk and dairy products.</title>
        <authorList>
            <person name="Wenning M."/>
            <person name="Breitenwieser F."/>
            <person name="Huptas C."/>
            <person name="von Neubeck M."/>
            <person name="Busse H.-J."/>
            <person name="Scherer S."/>
        </authorList>
    </citation>
    <scope>NUCLEOTIDE SEQUENCE [LARGE SCALE GENOMIC DNA]</scope>
    <source>
        <strain evidence="3 4">VG341</strain>
    </source>
</reference>
<protein>
    <recommendedName>
        <fullName evidence="5">2-hydroxy-3-oxopropionate reductase</fullName>
    </recommendedName>
</protein>
<dbReference type="OrthoDB" id="3185659at2"/>
<dbReference type="InterPro" id="IPR008927">
    <property type="entry name" value="6-PGluconate_DH-like_C_sf"/>
</dbReference>
<evidence type="ECO:0000259" key="1">
    <source>
        <dbReference type="Pfam" id="PF03446"/>
    </source>
</evidence>
<evidence type="ECO:0008006" key="5">
    <source>
        <dbReference type="Google" id="ProtNLM"/>
    </source>
</evidence>
<organism evidence="3 4">
    <name type="scientific">Propioniciclava flava</name>
    <dbReference type="NCBI Taxonomy" id="2072026"/>
    <lineage>
        <taxon>Bacteria</taxon>
        <taxon>Bacillati</taxon>
        <taxon>Actinomycetota</taxon>
        <taxon>Actinomycetes</taxon>
        <taxon>Propionibacteriales</taxon>
        <taxon>Propionibacteriaceae</taxon>
        <taxon>Propioniciclava</taxon>
    </lineage>
</organism>
<dbReference type="Gene3D" id="1.10.1040.10">
    <property type="entry name" value="N-(1-d-carboxylethyl)-l-norvaline Dehydrogenase, domain 2"/>
    <property type="match status" value="1"/>
</dbReference>
<dbReference type="GO" id="GO:0050661">
    <property type="term" value="F:NADP binding"/>
    <property type="evidence" value="ECO:0007669"/>
    <property type="project" value="InterPro"/>
</dbReference>
<dbReference type="SUPFAM" id="SSF48179">
    <property type="entry name" value="6-phosphogluconate dehydrogenase C-terminal domain-like"/>
    <property type="match status" value="1"/>
</dbReference>
<evidence type="ECO:0000313" key="3">
    <source>
        <dbReference type="EMBL" id="RXW31235.1"/>
    </source>
</evidence>
<feature type="domain" description="6-phosphogluconate dehydrogenase NADP-binding" evidence="1">
    <location>
        <begin position="1"/>
        <end position="47"/>
    </location>
</feature>
<gene>
    <name evidence="3" type="ORF">C1706_13045</name>
</gene>
<dbReference type="SUPFAM" id="SSF51735">
    <property type="entry name" value="NAD(P)-binding Rossmann-fold domains"/>
    <property type="match status" value="1"/>
</dbReference>
<accession>A0A4Q2EHA2</accession>
<dbReference type="GO" id="GO:0051287">
    <property type="term" value="F:NAD binding"/>
    <property type="evidence" value="ECO:0007669"/>
    <property type="project" value="InterPro"/>
</dbReference>
<dbReference type="PANTHER" id="PTHR43060:SF3">
    <property type="entry name" value="2-HYDROXY-3-OXOPROPIONATE REDUCTASE"/>
    <property type="match status" value="1"/>
</dbReference>
<dbReference type="Pfam" id="PF14833">
    <property type="entry name" value="NAD_binding_11"/>
    <property type="match status" value="1"/>
</dbReference>
<feature type="domain" description="3-hydroxyisobutyrate dehydrogenase-like NAD-binding" evidence="2">
    <location>
        <begin position="50"/>
        <end position="169"/>
    </location>
</feature>